<dbReference type="OrthoDB" id="9803734at2"/>
<dbReference type="GO" id="GO:0005886">
    <property type="term" value="C:plasma membrane"/>
    <property type="evidence" value="ECO:0007669"/>
    <property type="project" value="UniProtKB-SubCell"/>
</dbReference>
<keyword evidence="5" id="KW-0830">Ubiquinone</keyword>
<feature type="transmembrane region" description="Helical" evidence="5">
    <location>
        <begin position="215"/>
        <end position="234"/>
    </location>
</feature>
<comment type="catalytic activity">
    <reaction evidence="5">
        <text>a quinone + NADH + 5 H(+)(in) = a quinol + NAD(+) + 4 H(+)(out)</text>
        <dbReference type="Rhea" id="RHEA:57888"/>
        <dbReference type="ChEBI" id="CHEBI:15378"/>
        <dbReference type="ChEBI" id="CHEBI:24646"/>
        <dbReference type="ChEBI" id="CHEBI:57540"/>
        <dbReference type="ChEBI" id="CHEBI:57945"/>
        <dbReference type="ChEBI" id="CHEBI:132124"/>
    </reaction>
</comment>
<comment type="subunit">
    <text evidence="5">NDH-1 is composed of 14 different subunits. Subunits NuoA, H, J, K, L, M, N constitute the membrane sector of the complex.</text>
</comment>
<keyword evidence="3 5" id="KW-1133">Transmembrane helix</keyword>
<accession>A0A6M5UJZ4</accession>
<dbReference type="AlphaFoldDB" id="A0A6M5UJZ4"/>
<dbReference type="EMBL" id="CP052757">
    <property type="protein sequence ID" value="QJW37643.1"/>
    <property type="molecule type" value="Genomic_DNA"/>
</dbReference>
<feature type="transmembrane region" description="Helical" evidence="5">
    <location>
        <begin position="374"/>
        <end position="393"/>
    </location>
</feature>
<dbReference type="GO" id="GO:0009060">
    <property type="term" value="P:aerobic respiration"/>
    <property type="evidence" value="ECO:0007669"/>
    <property type="project" value="TreeGrafter"/>
</dbReference>
<dbReference type="GO" id="GO:0016655">
    <property type="term" value="F:oxidoreductase activity, acting on NAD(P)H, quinone or similar compound as acceptor"/>
    <property type="evidence" value="ECO:0007669"/>
    <property type="project" value="UniProtKB-UniRule"/>
</dbReference>
<feature type="compositionally biased region" description="Low complexity" evidence="7">
    <location>
        <begin position="446"/>
        <end position="459"/>
    </location>
</feature>
<keyword evidence="9" id="KW-1185">Reference proteome</keyword>
<organism evidence="8 9">
    <name type="scientific">Cellulosimicrobium protaetiae</name>
    <dbReference type="NCBI Taxonomy" id="2587808"/>
    <lineage>
        <taxon>Bacteria</taxon>
        <taxon>Bacillati</taxon>
        <taxon>Actinomycetota</taxon>
        <taxon>Actinomycetes</taxon>
        <taxon>Micrococcales</taxon>
        <taxon>Promicromonosporaceae</taxon>
        <taxon>Cellulosimicrobium</taxon>
    </lineage>
</organism>
<dbReference type="EC" id="7.1.1.-" evidence="5"/>
<evidence type="ECO:0000256" key="7">
    <source>
        <dbReference type="SAM" id="MobiDB-lite"/>
    </source>
</evidence>
<comment type="function">
    <text evidence="5">NDH-1 shuttles electrons from NADH, via FMN and iron-sulfur (Fe-S) centers, to quinones in the respiratory chain. The immediate electron acceptor for the enzyme in this species is believed to be ubiquinone. Couples the redox reaction to proton translocation (for every two electrons transferred, four hydrogen ions are translocated across the cytoplasmic membrane), and thus conserves the redox energy in a proton gradient. This subunit may bind ubiquinone.</text>
</comment>
<evidence type="ECO:0000313" key="9">
    <source>
        <dbReference type="Proteomes" id="UP000451354"/>
    </source>
</evidence>
<reference evidence="9" key="1">
    <citation type="journal article" date="2022" name="Int. J. Syst. Evol. Microbiol.">
        <title>Cellulosimicrobium protaetiae sp. nov., isolated from the gut of the larva of Protaetia brevitarsis seulensis.</title>
        <authorList>
            <person name="Le Han H."/>
            <person name="Nguyen T.T.H."/>
            <person name="Li Z."/>
            <person name="Shin N.R."/>
            <person name="Kim S.G."/>
        </authorList>
    </citation>
    <scope>NUCLEOTIDE SEQUENCE [LARGE SCALE GENOMIC DNA]</scope>
    <source>
        <strain evidence="9">BI34</strain>
    </source>
</reference>
<feature type="compositionally biased region" description="Basic and acidic residues" evidence="7">
    <location>
        <begin position="460"/>
        <end position="470"/>
    </location>
</feature>
<feature type="transmembrane region" description="Helical" evidence="5">
    <location>
        <begin position="141"/>
        <end position="161"/>
    </location>
</feature>
<sequence length="470" mass="51507">MSGVHAIHALAAETPGVPGITANFSQDNGWTYLVKAVLILVFLLTSVLIAIWFERKVVARMQVRPGPNWHGPFGLLQSLADAMKLLLKEDITVKAADKFVYLLAPMISVFCALLVFAVIPFGPEVQIPFTDYVTPAQLTDFPVATLYILACASLGVYGIVLGGWSSGSTYPLLGSVRSTAQVISYELAMGLSLVSVFLMAGSMSTSRIVDSQTQLWWFLPLLPAFVIYVISMVGETNRLPFDLPEAEGELVSGYMTEYSSMKFAWFFLAEYINMLNVSAVATTLFLGGWRAPWPLSAINDGMFNEGWWPILWFLVKVWAVMFFFVWVRGTLLRLRYDQFMKFGWKVLIPFALAWLVLLAVAQAVRQFLDVDLRVFVGIAVALALVVVVVVWFWPEKKAPPGTRAPAGAGPEPFDAFAGGFPVPPLPGQSLPPSPRRRALVPDDARSPGASASPGAGAPRDTPHDKEVDRG</sequence>
<comment type="similarity">
    <text evidence="5 6">Belongs to the complex I subunit 1 family.</text>
</comment>
<dbReference type="GO" id="GO:0003954">
    <property type="term" value="F:NADH dehydrogenase activity"/>
    <property type="evidence" value="ECO:0007669"/>
    <property type="project" value="TreeGrafter"/>
</dbReference>
<comment type="subcellular location">
    <subcellularLocation>
        <location evidence="5 6">Cell membrane</location>
        <topology evidence="5 6">Multi-pass membrane protein</topology>
    </subcellularLocation>
    <subcellularLocation>
        <location evidence="1">Membrane</location>
        <topology evidence="1">Multi-pass membrane protein</topology>
    </subcellularLocation>
</comment>
<proteinExistence type="inferred from homology"/>
<dbReference type="GO" id="GO:0048038">
    <property type="term" value="F:quinone binding"/>
    <property type="evidence" value="ECO:0007669"/>
    <property type="project" value="UniProtKB-KW"/>
</dbReference>
<evidence type="ECO:0000313" key="8">
    <source>
        <dbReference type="EMBL" id="QJW37643.1"/>
    </source>
</evidence>
<protein>
    <recommendedName>
        <fullName evidence="5">NADH-quinone oxidoreductase subunit H</fullName>
        <ecNumber evidence="5">7.1.1.-</ecNumber>
    </recommendedName>
    <alternativeName>
        <fullName evidence="5">NADH dehydrogenase I subunit H</fullName>
    </alternativeName>
    <alternativeName>
        <fullName evidence="5">NDH-1 subunit H</fullName>
    </alternativeName>
</protein>
<dbReference type="InterPro" id="IPR018086">
    <property type="entry name" value="NADH_UbQ_OxRdtase_su1_CS"/>
</dbReference>
<evidence type="ECO:0000256" key="4">
    <source>
        <dbReference type="ARBA" id="ARBA00023136"/>
    </source>
</evidence>
<dbReference type="RefSeq" id="WP_154799283.1">
    <property type="nucleotide sequence ID" value="NZ_CP052757.1"/>
</dbReference>
<dbReference type="PROSITE" id="PS00667">
    <property type="entry name" value="COMPLEX1_ND1_1"/>
    <property type="match status" value="1"/>
</dbReference>
<keyword evidence="2 5" id="KW-0812">Transmembrane</keyword>
<dbReference type="HAMAP" id="MF_01350">
    <property type="entry name" value="NDH1_NuoH"/>
    <property type="match status" value="1"/>
</dbReference>
<evidence type="ECO:0000256" key="3">
    <source>
        <dbReference type="ARBA" id="ARBA00022989"/>
    </source>
</evidence>
<dbReference type="InterPro" id="IPR001694">
    <property type="entry name" value="NADH_UbQ_OxRdtase_su1/FPO"/>
</dbReference>
<feature type="transmembrane region" description="Helical" evidence="5">
    <location>
        <begin position="32"/>
        <end position="53"/>
    </location>
</feature>
<feature type="compositionally biased region" description="Low complexity" evidence="7">
    <location>
        <begin position="399"/>
        <end position="410"/>
    </location>
</feature>
<gene>
    <name evidence="5 8" type="primary">nuoH</name>
    <name evidence="8" type="ORF">FIC82_017100</name>
</gene>
<dbReference type="NCBIfam" id="NF004743">
    <property type="entry name" value="PRK06076.1-4"/>
    <property type="match status" value="1"/>
</dbReference>
<feature type="region of interest" description="Disordered" evidence="7">
    <location>
        <begin position="399"/>
        <end position="470"/>
    </location>
</feature>
<feature type="transmembrane region" description="Helical" evidence="5">
    <location>
        <begin position="306"/>
        <end position="327"/>
    </location>
</feature>
<evidence type="ECO:0000256" key="6">
    <source>
        <dbReference type="RuleBase" id="RU000471"/>
    </source>
</evidence>
<feature type="transmembrane region" description="Helical" evidence="5">
    <location>
        <begin position="263"/>
        <end position="286"/>
    </location>
</feature>
<dbReference type="Pfam" id="PF00146">
    <property type="entry name" value="NADHdh"/>
    <property type="match status" value="1"/>
</dbReference>
<dbReference type="PROSITE" id="PS00668">
    <property type="entry name" value="COMPLEX1_ND1_2"/>
    <property type="match status" value="1"/>
</dbReference>
<keyword evidence="4 5" id="KW-0472">Membrane</keyword>
<feature type="transmembrane region" description="Helical" evidence="5">
    <location>
        <begin position="182"/>
        <end position="203"/>
    </location>
</feature>
<keyword evidence="8" id="KW-0560">Oxidoreductase</keyword>
<dbReference type="KEGG" id="cprt:FIC82_017100"/>
<keyword evidence="5 6" id="KW-0520">NAD</keyword>
<evidence type="ECO:0000256" key="2">
    <source>
        <dbReference type="ARBA" id="ARBA00022692"/>
    </source>
</evidence>
<dbReference type="PANTHER" id="PTHR11432:SF3">
    <property type="entry name" value="NADH-UBIQUINONE OXIDOREDUCTASE CHAIN 1"/>
    <property type="match status" value="1"/>
</dbReference>
<keyword evidence="5" id="KW-1278">Translocase</keyword>
<dbReference type="Proteomes" id="UP000451354">
    <property type="component" value="Chromosome"/>
</dbReference>
<dbReference type="NCBIfam" id="NF004741">
    <property type="entry name" value="PRK06076.1-2"/>
    <property type="match status" value="1"/>
</dbReference>
<keyword evidence="5" id="KW-0874">Quinone</keyword>
<name>A0A6M5UJZ4_9MICO</name>
<feature type="transmembrane region" description="Helical" evidence="5">
    <location>
        <begin position="347"/>
        <end position="368"/>
    </location>
</feature>
<evidence type="ECO:0000256" key="5">
    <source>
        <dbReference type="HAMAP-Rule" id="MF_01350"/>
    </source>
</evidence>
<feature type="transmembrane region" description="Helical" evidence="5">
    <location>
        <begin position="99"/>
        <end position="121"/>
    </location>
</feature>
<dbReference type="PANTHER" id="PTHR11432">
    <property type="entry name" value="NADH DEHYDROGENASE SUBUNIT 1"/>
    <property type="match status" value="1"/>
</dbReference>
<keyword evidence="5" id="KW-1003">Cell membrane</keyword>
<evidence type="ECO:0000256" key="1">
    <source>
        <dbReference type="ARBA" id="ARBA00004141"/>
    </source>
</evidence>
<feature type="compositionally biased region" description="Pro residues" evidence="7">
    <location>
        <begin position="421"/>
        <end position="433"/>
    </location>
</feature>